<comment type="caution">
    <text evidence="3">The sequence shown here is derived from an EMBL/GenBank/DDBJ whole genome shotgun (WGS) entry which is preliminary data.</text>
</comment>
<dbReference type="EMBL" id="JACICA010000001">
    <property type="protein sequence ID" value="MBB3701692.1"/>
    <property type="molecule type" value="Genomic_DNA"/>
</dbReference>
<gene>
    <name evidence="3" type="ORF">FHS60_000134</name>
</gene>
<accession>A0A7W5UHU5</accession>
<feature type="signal peptide" evidence="1">
    <location>
        <begin position="1"/>
        <end position="23"/>
    </location>
</feature>
<dbReference type="Gene3D" id="2.40.128.350">
    <property type="match status" value="1"/>
</dbReference>
<feature type="domain" description="Lipocalin-like" evidence="2">
    <location>
        <begin position="35"/>
        <end position="151"/>
    </location>
</feature>
<keyword evidence="1" id="KW-0732">Signal</keyword>
<dbReference type="RefSeq" id="WP_183693600.1">
    <property type="nucleotide sequence ID" value="NZ_JACICA010000001.1"/>
</dbReference>
<dbReference type="PROSITE" id="PS51257">
    <property type="entry name" value="PROKAR_LIPOPROTEIN"/>
    <property type="match status" value="1"/>
</dbReference>
<dbReference type="Pfam" id="PF13944">
    <property type="entry name" value="Calycin_like"/>
    <property type="match status" value="1"/>
</dbReference>
<proteinExistence type="predicted"/>
<dbReference type="InterPro" id="IPR024311">
    <property type="entry name" value="Lipocalin-like"/>
</dbReference>
<protein>
    <recommendedName>
        <fullName evidence="2">Lipocalin-like domain-containing protein</fullName>
    </recommendedName>
</protein>
<feature type="chain" id="PRO_5030507971" description="Lipocalin-like domain-containing protein" evidence="1">
    <location>
        <begin position="24"/>
        <end position="168"/>
    </location>
</feature>
<evidence type="ECO:0000259" key="2">
    <source>
        <dbReference type="Pfam" id="PF13944"/>
    </source>
</evidence>
<organism evidence="3 4">
    <name type="scientific">Alloprevotella rava</name>
    <dbReference type="NCBI Taxonomy" id="671218"/>
    <lineage>
        <taxon>Bacteria</taxon>
        <taxon>Pseudomonadati</taxon>
        <taxon>Bacteroidota</taxon>
        <taxon>Bacteroidia</taxon>
        <taxon>Bacteroidales</taxon>
        <taxon>Prevotellaceae</taxon>
        <taxon>Alloprevotella</taxon>
    </lineage>
</organism>
<evidence type="ECO:0000313" key="4">
    <source>
        <dbReference type="Proteomes" id="UP000541425"/>
    </source>
</evidence>
<reference evidence="3 4" key="1">
    <citation type="submission" date="2020-08" db="EMBL/GenBank/DDBJ databases">
        <title>Genomic Encyclopedia of Type Strains, Phase IV (KMG-IV): sequencing the most valuable type-strain genomes for metagenomic binning, comparative biology and taxonomic classification.</title>
        <authorList>
            <person name="Goeker M."/>
        </authorList>
    </citation>
    <scope>NUCLEOTIDE SEQUENCE [LARGE SCALE GENOMIC DNA]</scope>
    <source>
        <strain evidence="3 4">DSM 22548</strain>
    </source>
</reference>
<dbReference type="AlphaFoldDB" id="A0A7W5UHU5"/>
<evidence type="ECO:0000313" key="3">
    <source>
        <dbReference type="EMBL" id="MBB3701692.1"/>
    </source>
</evidence>
<evidence type="ECO:0000256" key="1">
    <source>
        <dbReference type="SAM" id="SignalP"/>
    </source>
</evidence>
<name>A0A7W5UHU5_9BACT</name>
<dbReference type="Proteomes" id="UP000541425">
    <property type="component" value="Unassembled WGS sequence"/>
</dbReference>
<sequence length="168" mass="17876">MKLTKFFSILGLGLCLMATSCSKDEDKPLTAEDVCGTYSGVFTVSLSNAPYATDNTEVKVEKAGNNLVNITFAEITGSPASSGRPASKMTNLKLTNVKLTLNGSTASFAADPVEGAGMMNGKSAAINHSKISGTFANKKLKLNFDFSFGRMYEMMKALLNGKYEGTKK</sequence>